<dbReference type="EnsemblMetazoa" id="AMIN007507-RA">
    <property type="protein sequence ID" value="AMIN007507-PA"/>
    <property type="gene ID" value="AMIN007507"/>
</dbReference>
<evidence type="ECO:0000313" key="2">
    <source>
        <dbReference type="Proteomes" id="UP000075920"/>
    </source>
</evidence>
<name>A0A182WAX9_9DIPT</name>
<dbReference type="VEuPathDB" id="VectorBase:AMIN007507"/>
<evidence type="ECO:0000313" key="1">
    <source>
        <dbReference type="EnsemblMetazoa" id="AMIN007507-PA"/>
    </source>
</evidence>
<proteinExistence type="predicted"/>
<reference evidence="2" key="1">
    <citation type="submission" date="2013-03" db="EMBL/GenBank/DDBJ databases">
        <title>The Genome Sequence of Anopheles minimus MINIMUS1.</title>
        <authorList>
            <consortium name="The Broad Institute Genomics Platform"/>
            <person name="Neafsey D.E."/>
            <person name="Walton C."/>
            <person name="Walker B."/>
            <person name="Young S.K."/>
            <person name="Zeng Q."/>
            <person name="Gargeya S."/>
            <person name="Fitzgerald M."/>
            <person name="Haas B."/>
            <person name="Abouelleil A."/>
            <person name="Allen A.W."/>
            <person name="Alvarado L."/>
            <person name="Arachchi H.M."/>
            <person name="Berlin A.M."/>
            <person name="Chapman S.B."/>
            <person name="Gainer-Dewar J."/>
            <person name="Goldberg J."/>
            <person name="Griggs A."/>
            <person name="Gujja S."/>
            <person name="Hansen M."/>
            <person name="Howarth C."/>
            <person name="Imamovic A."/>
            <person name="Ireland A."/>
            <person name="Larimer J."/>
            <person name="McCowan C."/>
            <person name="Murphy C."/>
            <person name="Pearson M."/>
            <person name="Poon T.W."/>
            <person name="Priest M."/>
            <person name="Roberts A."/>
            <person name="Saif S."/>
            <person name="Shea T."/>
            <person name="Sisk P."/>
            <person name="Sykes S."/>
            <person name="Wortman J."/>
            <person name="Nusbaum C."/>
            <person name="Birren B."/>
        </authorList>
    </citation>
    <scope>NUCLEOTIDE SEQUENCE [LARGE SCALE GENOMIC DNA]</scope>
    <source>
        <strain evidence="2">MINIMUS1</strain>
    </source>
</reference>
<keyword evidence="2" id="KW-1185">Reference proteome</keyword>
<organism evidence="1 2">
    <name type="scientific">Anopheles minimus</name>
    <dbReference type="NCBI Taxonomy" id="112268"/>
    <lineage>
        <taxon>Eukaryota</taxon>
        <taxon>Metazoa</taxon>
        <taxon>Ecdysozoa</taxon>
        <taxon>Arthropoda</taxon>
        <taxon>Hexapoda</taxon>
        <taxon>Insecta</taxon>
        <taxon>Pterygota</taxon>
        <taxon>Neoptera</taxon>
        <taxon>Endopterygota</taxon>
        <taxon>Diptera</taxon>
        <taxon>Nematocera</taxon>
        <taxon>Culicoidea</taxon>
        <taxon>Culicidae</taxon>
        <taxon>Anophelinae</taxon>
        <taxon>Anopheles</taxon>
    </lineage>
</organism>
<dbReference type="AlphaFoldDB" id="A0A182WAX9"/>
<dbReference type="Proteomes" id="UP000075920">
    <property type="component" value="Unassembled WGS sequence"/>
</dbReference>
<accession>A0A182WAX9</accession>
<protein>
    <submittedName>
        <fullName evidence="1">Uncharacterized protein</fullName>
    </submittedName>
</protein>
<reference evidence="1" key="2">
    <citation type="submission" date="2020-05" db="UniProtKB">
        <authorList>
            <consortium name="EnsemblMetazoa"/>
        </authorList>
    </citation>
    <scope>IDENTIFICATION</scope>
    <source>
        <strain evidence="1">MINIMUS1</strain>
    </source>
</reference>
<sequence>MAVKRFKQLESKLKRKPELHSNLWHQIDQYQLKGYAHPITQEEITSTPASNIWYLPINVVINPKSRISQLLKGPDLQIPLMQSGSERRGWHLVVI</sequence>